<evidence type="ECO:0000259" key="11">
    <source>
        <dbReference type="Pfam" id="PF10458"/>
    </source>
</evidence>
<evidence type="ECO:0000256" key="7">
    <source>
        <dbReference type="ARBA" id="ARBA00023146"/>
    </source>
</evidence>
<organism evidence="12 13">
    <name type="scientific">Dispira parvispora</name>
    <dbReference type="NCBI Taxonomy" id="1520584"/>
    <lineage>
        <taxon>Eukaryota</taxon>
        <taxon>Fungi</taxon>
        <taxon>Fungi incertae sedis</taxon>
        <taxon>Zoopagomycota</taxon>
        <taxon>Kickxellomycotina</taxon>
        <taxon>Dimargaritomycetes</taxon>
        <taxon>Dimargaritales</taxon>
        <taxon>Dimargaritaceae</taxon>
        <taxon>Dispira</taxon>
    </lineage>
</organism>
<dbReference type="PANTHER" id="PTHR11946:SF109">
    <property type="entry name" value="VALINE--TRNA LIGASE"/>
    <property type="match status" value="1"/>
</dbReference>
<dbReference type="Gene3D" id="1.10.287.380">
    <property type="entry name" value="Valyl-tRNA synthetase, C-terminal domain"/>
    <property type="match status" value="1"/>
</dbReference>
<evidence type="ECO:0000256" key="1">
    <source>
        <dbReference type="ARBA" id="ARBA00005594"/>
    </source>
</evidence>
<evidence type="ECO:0000259" key="10">
    <source>
        <dbReference type="Pfam" id="PF08264"/>
    </source>
</evidence>
<comment type="caution">
    <text evidence="12">The sequence shown here is derived from an EMBL/GenBank/DDBJ whole genome shotgun (WGS) entry which is preliminary data.</text>
</comment>
<dbReference type="Pfam" id="PF08264">
    <property type="entry name" value="Anticodon_1"/>
    <property type="match status" value="1"/>
</dbReference>
<feature type="domain" description="Valyl-tRNA synthetase tRNA-binding arm" evidence="11">
    <location>
        <begin position="185"/>
        <end position="248"/>
    </location>
</feature>
<reference evidence="12" key="1">
    <citation type="submission" date="2022-07" db="EMBL/GenBank/DDBJ databases">
        <title>Phylogenomic reconstructions and comparative analyses of Kickxellomycotina fungi.</title>
        <authorList>
            <person name="Reynolds N.K."/>
            <person name="Stajich J.E."/>
            <person name="Barry K."/>
            <person name="Grigoriev I.V."/>
            <person name="Crous P."/>
            <person name="Smith M.E."/>
        </authorList>
    </citation>
    <scope>NUCLEOTIDE SEQUENCE</scope>
    <source>
        <strain evidence="12">RSA 1196</strain>
    </source>
</reference>
<keyword evidence="4" id="KW-0547">Nucleotide-binding</keyword>
<dbReference type="Proteomes" id="UP001150925">
    <property type="component" value="Unassembled WGS sequence"/>
</dbReference>
<dbReference type="InterPro" id="IPR019499">
    <property type="entry name" value="Val-tRNA_synth_tRNA-bd"/>
</dbReference>
<dbReference type="InterPro" id="IPR013155">
    <property type="entry name" value="M/V/L/I-tRNA-synth_anticd-bd"/>
</dbReference>
<keyword evidence="13" id="KW-1185">Reference proteome</keyword>
<keyword evidence="3 12" id="KW-0436">Ligase</keyword>
<dbReference type="InterPro" id="IPR037118">
    <property type="entry name" value="Val-tRNA_synth_C_sf"/>
</dbReference>
<evidence type="ECO:0000256" key="6">
    <source>
        <dbReference type="ARBA" id="ARBA00022917"/>
    </source>
</evidence>
<dbReference type="GO" id="GO:0006438">
    <property type="term" value="P:valyl-tRNA aminoacylation"/>
    <property type="evidence" value="ECO:0007669"/>
    <property type="project" value="InterPro"/>
</dbReference>
<dbReference type="PANTHER" id="PTHR11946">
    <property type="entry name" value="VALYL-TRNA SYNTHETASES"/>
    <property type="match status" value="1"/>
</dbReference>
<sequence>NFWLYELCDVYIEAIKPVCDADEAVMENLKRKTAAQNTLYTCLDWGVRLLHPFMPFITEELFQRLPRRPGSALESIITAPFPEFVPEFYDERAEADFDLMFAVARNVRSLMADYNITSQAQAYLTADNDATRELLAGHTATIRTLIKGCQAIDVIGADQHLPAGCVPAAVNQNCHVLLLVKGKVNIEAEVDRLEKKLTKARQQLGTWEKKTQIPDYETKIKADVREVNATKIKGYQAEIDALSHSLQNFLALED</sequence>
<keyword evidence="6" id="KW-0648">Protein biosynthesis</keyword>
<keyword evidence="7" id="KW-0030">Aminoacyl-tRNA synthetase</keyword>
<dbReference type="SUPFAM" id="SSF47323">
    <property type="entry name" value="Anticodon-binding domain of a subclass of class I aminoacyl-tRNA synthetases"/>
    <property type="match status" value="1"/>
</dbReference>
<evidence type="ECO:0000256" key="2">
    <source>
        <dbReference type="ARBA" id="ARBA00013169"/>
    </source>
</evidence>
<dbReference type="SUPFAM" id="SSF46589">
    <property type="entry name" value="tRNA-binding arm"/>
    <property type="match status" value="1"/>
</dbReference>
<dbReference type="OrthoDB" id="5586945at2759"/>
<keyword evidence="5" id="KW-0067">ATP-binding</keyword>
<accession>A0A9W8E3M4</accession>
<comment type="similarity">
    <text evidence="1">Belongs to the class-I aminoacyl-tRNA synthetase family.</text>
</comment>
<dbReference type="GO" id="GO:0005829">
    <property type="term" value="C:cytosol"/>
    <property type="evidence" value="ECO:0007669"/>
    <property type="project" value="TreeGrafter"/>
</dbReference>
<evidence type="ECO:0000256" key="3">
    <source>
        <dbReference type="ARBA" id="ARBA00022598"/>
    </source>
</evidence>
<gene>
    <name evidence="12" type="primary">VAS1_2</name>
    <name evidence="12" type="ORF">IWQ62_006577</name>
</gene>
<dbReference type="AlphaFoldDB" id="A0A9W8E3M4"/>
<dbReference type="GO" id="GO:0004832">
    <property type="term" value="F:valine-tRNA ligase activity"/>
    <property type="evidence" value="ECO:0007669"/>
    <property type="project" value="UniProtKB-EC"/>
</dbReference>
<dbReference type="EC" id="6.1.1.9" evidence="2"/>
<keyword evidence="9" id="KW-0175">Coiled coil</keyword>
<evidence type="ECO:0000313" key="13">
    <source>
        <dbReference type="Proteomes" id="UP001150925"/>
    </source>
</evidence>
<evidence type="ECO:0000256" key="9">
    <source>
        <dbReference type="SAM" id="Coils"/>
    </source>
</evidence>
<dbReference type="GO" id="GO:0005524">
    <property type="term" value="F:ATP binding"/>
    <property type="evidence" value="ECO:0007669"/>
    <property type="project" value="UniProtKB-KW"/>
</dbReference>
<dbReference type="InterPro" id="IPR002303">
    <property type="entry name" value="Valyl-tRNA_ligase"/>
</dbReference>
<evidence type="ECO:0000256" key="8">
    <source>
        <dbReference type="ARBA" id="ARBA00029936"/>
    </source>
</evidence>
<dbReference type="Pfam" id="PF10458">
    <property type="entry name" value="Val_tRNA-synt_C"/>
    <property type="match status" value="1"/>
</dbReference>
<name>A0A9W8E3M4_9FUNG</name>
<dbReference type="InterPro" id="IPR010978">
    <property type="entry name" value="tRNA-bd_arm"/>
</dbReference>
<evidence type="ECO:0000256" key="4">
    <source>
        <dbReference type="ARBA" id="ARBA00022741"/>
    </source>
</evidence>
<dbReference type="EMBL" id="JANBPY010003749">
    <property type="protein sequence ID" value="KAJ1950380.1"/>
    <property type="molecule type" value="Genomic_DNA"/>
</dbReference>
<dbReference type="InterPro" id="IPR009080">
    <property type="entry name" value="tRNAsynth_Ia_anticodon-bd"/>
</dbReference>
<proteinExistence type="inferred from homology"/>
<feature type="non-terminal residue" evidence="12">
    <location>
        <position position="1"/>
    </location>
</feature>
<evidence type="ECO:0000313" key="12">
    <source>
        <dbReference type="EMBL" id="KAJ1950380.1"/>
    </source>
</evidence>
<feature type="coiled-coil region" evidence="9">
    <location>
        <begin position="183"/>
        <end position="210"/>
    </location>
</feature>
<evidence type="ECO:0000256" key="5">
    <source>
        <dbReference type="ARBA" id="ARBA00022840"/>
    </source>
</evidence>
<feature type="domain" description="Methionyl/Valyl/Leucyl/Isoleucyl-tRNA synthetase anticodon-binding" evidence="10">
    <location>
        <begin position="1"/>
        <end position="121"/>
    </location>
</feature>
<dbReference type="Gene3D" id="1.10.730.10">
    <property type="entry name" value="Isoleucyl-tRNA Synthetase, Domain 1"/>
    <property type="match status" value="1"/>
</dbReference>
<protein>
    <recommendedName>
        <fullName evidence="2">valine--tRNA ligase</fullName>
        <ecNumber evidence="2">6.1.1.9</ecNumber>
    </recommendedName>
    <alternativeName>
        <fullName evidence="8">Valyl-tRNA synthetase</fullName>
    </alternativeName>
</protein>